<evidence type="ECO:0000313" key="2">
    <source>
        <dbReference type="Proteomes" id="UP000594014"/>
    </source>
</evidence>
<evidence type="ECO:0000313" key="1">
    <source>
        <dbReference type="EMBL" id="QOX65729.1"/>
    </source>
</evidence>
<sequence length="380" mass="44624">MDNQNEKLNDRLSFYMKAYAETMDELKLPESEKSKVEQEIDSESKNILDETIPDPLDNSRIDSLEKEYQMNLDDIVTKHEELKNKYIEEKESLQSDSRYKEYLNLIINDDLKLVEKMENDDVFDYLLNQKFGTVEFENEPCIIFIKFKYQPRFWKFKKIADKKANEFGIDSFEEMYHLWSGLRINYKSLVGNKKMSDVIGESELIEKRIKDLDVAINSYLTSRRQDIINTIIRRIKMVDVVAFDKTKFSNLIPLLEKYNGIAQHIRGLQNRKTVIMQNINTVEKMIILAEQGRFVLDKKSTDAFFNNTNPVTPIFEMITEAEWSSINKALVRKGIKTTSKDNYSVVRKTISEKEKKAILEKYNVKEGEIFIDSNLVSKTN</sequence>
<protein>
    <submittedName>
        <fullName evidence="1">Uncharacterized protein</fullName>
    </submittedName>
</protein>
<gene>
    <name evidence="1" type="ORF">FRZ06_21445</name>
</gene>
<proteinExistence type="predicted"/>
<organism evidence="1 2">
    <name type="scientific">Anoxybacterium hadale</name>
    <dbReference type="NCBI Taxonomy" id="3408580"/>
    <lineage>
        <taxon>Bacteria</taxon>
        <taxon>Bacillati</taxon>
        <taxon>Bacillota</taxon>
        <taxon>Clostridia</taxon>
        <taxon>Peptostreptococcales</taxon>
        <taxon>Anaerovoracaceae</taxon>
        <taxon>Anoxybacterium</taxon>
    </lineage>
</organism>
<keyword evidence="2" id="KW-1185">Reference proteome</keyword>
<dbReference type="Proteomes" id="UP000594014">
    <property type="component" value="Chromosome"/>
</dbReference>
<name>A0ACD1AH92_9FIRM</name>
<dbReference type="EMBL" id="CP042469">
    <property type="protein sequence ID" value="QOX65729.1"/>
    <property type="molecule type" value="Genomic_DNA"/>
</dbReference>
<reference evidence="1" key="1">
    <citation type="submission" date="2019-08" db="EMBL/GenBank/DDBJ databases">
        <title>Genome sequence of Clostridiales bacterium MT110.</title>
        <authorList>
            <person name="Cao J."/>
        </authorList>
    </citation>
    <scope>NUCLEOTIDE SEQUENCE</scope>
    <source>
        <strain evidence="1">MT110</strain>
    </source>
</reference>
<accession>A0ACD1AH92</accession>